<evidence type="ECO:0000256" key="11">
    <source>
        <dbReference type="ARBA" id="ARBA00022884"/>
    </source>
</evidence>
<keyword evidence="8 12" id="KW-0378">Hydrolase</keyword>
<evidence type="ECO:0000256" key="9">
    <source>
        <dbReference type="ARBA" id="ARBA00022840"/>
    </source>
</evidence>
<dbReference type="CDD" id="cd05398">
    <property type="entry name" value="NT_ClassII-CCAase"/>
    <property type="match status" value="1"/>
</dbReference>
<gene>
    <name evidence="12 14" type="primary">cca</name>
    <name evidence="14" type="ORF">MECH1_V1_2177</name>
</gene>
<feature type="binding site" evidence="12">
    <location>
        <position position="16"/>
    </location>
    <ligand>
        <name>ATP</name>
        <dbReference type="ChEBI" id="CHEBI:30616"/>
    </ligand>
</feature>
<protein>
    <recommendedName>
        <fullName evidence="12">Multifunctional CCA protein</fullName>
    </recommendedName>
    <domain>
        <recommendedName>
            <fullName evidence="12">CCA-adding enzyme</fullName>
            <ecNumber evidence="12">2.7.7.72</ecNumber>
        </recommendedName>
        <alternativeName>
            <fullName evidence="12">CCA tRNA nucleotidyltransferase</fullName>
        </alternativeName>
        <alternativeName>
            <fullName evidence="12">tRNA CCA-pyrophosphorylase</fullName>
        </alternativeName>
        <alternativeName>
            <fullName evidence="12">tRNA adenylyl-/cytidylyl-transferase</fullName>
        </alternativeName>
        <alternativeName>
            <fullName evidence="12">tRNA nucleotidyltransferase</fullName>
        </alternativeName>
        <alternativeName>
            <fullName evidence="12">tRNA-NT</fullName>
        </alternativeName>
    </domain>
    <domain>
        <recommendedName>
            <fullName evidence="12">2'-nucleotidase</fullName>
            <ecNumber evidence="12">3.1.3.-</ecNumber>
        </recommendedName>
    </domain>
    <domain>
        <recommendedName>
            <fullName evidence="12">2',3'-cyclic phosphodiesterase</fullName>
            <ecNumber evidence="12">3.1.4.-</ecNumber>
        </recommendedName>
    </domain>
    <domain>
        <recommendedName>
            <fullName evidence="12">Phosphatase</fullName>
        </recommendedName>
    </domain>
</protein>
<dbReference type="GO" id="GO:0004810">
    <property type="term" value="F:CCA tRNA nucleotidyltransferase activity"/>
    <property type="evidence" value="ECO:0007669"/>
    <property type="project" value="UniProtKB-EC"/>
</dbReference>
<dbReference type="Proteomes" id="UP001497493">
    <property type="component" value="Chromosome"/>
</dbReference>
<dbReference type="Gene3D" id="3.30.460.10">
    <property type="entry name" value="Beta Polymerase, domain 2"/>
    <property type="match status" value="1"/>
</dbReference>
<keyword evidence="6 12" id="KW-0547">Nucleotide-binding</keyword>
<feature type="binding site" evidence="12">
    <location>
        <position position="148"/>
    </location>
    <ligand>
        <name>ATP</name>
        <dbReference type="ChEBI" id="CHEBI:30616"/>
    </ligand>
</feature>
<dbReference type="InterPro" id="IPR043519">
    <property type="entry name" value="NT_sf"/>
</dbReference>
<dbReference type="PROSITE" id="PS51831">
    <property type="entry name" value="HD"/>
    <property type="match status" value="1"/>
</dbReference>
<evidence type="ECO:0000256" key="1">
    <source>
        <dbReference type="ARBA" id="ARBA00022596"/>
    </source>
</evidence>
<dbReference type="Pfam" id="PF12627">
    <property type="entry name" value="PolyA_pol_RNAbd"/>
    <property type="match status" value="1"/>
</dbReference>
<dbReference type="PANTHER" id="PTHR47545:SF1">
    <property type="entry name" value="MULTIFUNCTIONAL CCA PROTEIN"/>
    <property type="match status" value="1"/>
</dbReference>
<evidence type="ECO:0000256" key="7">
    <source>
        <dbReference type="ARBA" id="ARBA00022800"/>
    </source>
</evidence>
<dbReference type="SUPFAM" id="SSF81891">
    <property type="entry name" value="Poly A polymerase C-terminal region-like"/>
    <property type="match status" value="1"/>
</dbReference>
<dbReference type="HAMAP" id="MF_01261">
    <property type="entry name" value="CCA_bact_type1"/>
    <property type="match status" value="1"/>
</dbReference>
<dbReference type="InterPro" id="IPR050124">
    <property type="entry name" value="tRNA_CCA-adding_enzyme"/>
</dbReference>
<feature type="binding site" evidence="12">
    <location>
        <position position="145"/>
    </location>
    <ligand>
        <name>ATP</name>
        <dbReference type="ChEBI" id="CHEBI:30616"/>
    </ligand>
</feature>
<dbReference type="PIRSF" id="PIRSF000813">
    <property type="entry name" value="CCA_bact"/>
    <property type="match status" value="1"/>
</dbReference>
<keyword evidence="9 12" id="KW-0067">ATP-binding</keyword>
<feature type="binding site" evidence="12">
    <location>
        <position position="16"/>
    </location>
    <ligand>
        <name>CTP</name>
        <dbReference type="ChEBI" id="CHEBI:37563"/>
    </ligand>
</feature>
<dbReference type="InterPro" id="IPR012006">
    <property type="entry name" value="CCA_bact"/>
</dbReference>
<feature type="binding site" evidence="12">
    <location>
        <position position="148"/>
    </location>
    <ligand>
        <name>CTP</name>
        <dbReference type="ChEBI" id="CHEBI:37563"/>
    </ligand>
</feature>
<keyword evidence="10 12" id="KW-0460">Magnesium</keyword>
<comment type="catalytic activity">
    <reaction evidence="12">
        <text>a tRNA precursor + 2 CTP + ATP = a tRNA with a 3' CCA end + 3 diphosphate</text>
        <dbReference type="Rhea" id="RHEA:14433"/>
        <dbReference type="Rhea" id="RHEA-COMP:10465"/>
        <dbReference type="Rhea" id="RHEA-COMP:10468"/>
        <dbReference type="ChEBI" id="CHEBI:30616"/>
        <dbReference type="ChEBI" id="CHEBI:33019"/>
        <dbReference type="ChEBI" id="CHEBI:37563"/>
        <dbReference type="ChEBI" id="CHEBI:74896"/>
        <dbReference type="ChEBI" id="CHEBI:83071"/>
        <dbReference type="EC" id="2.7.7.72"/>
    </reaction>
</comment>
<comment type="domain">
    <text evidence="12">Comprises two domains: an N-terminal domain containing the nucleotidyltransferase activity and a C-terminal HD domain associated with both phosphodiesterase and phosphatase activities.</text>
</comment>
<evidence type="ECO:0000256" key="10">
    <source>
        <dbReference type="ARBA" id="ARBA00022842"/>
    </source>
</evidence>
<evidence type="ECO:0000313" key="14">
    <source>
        <dbReference type="EMBL" id="CAL1240953.1"/>
    </source>
</evidence>
<dbReference type="HAMAP" id="MF_01262">
    <property type="entry name" value="CCA_bact_type2"/>
    <property type="match status" value="1"/>
</dbReference>
<comment type="cofactor">
    <cofactor evidence="12">
        <name>Mg(2+)</name>
        <dbReference type="ChEBI" id="CHEBI:18420"/>
    </cofactor>
    <text evidence="12">Magnesium is required for nucleotidyltransferase activity.</text>
</comment>
<dbReference type="EMBL" id="OZ026884">
    <property type="protein sequence ID" value="CAL1240953.1"/>
    <property type="molecule type" value="Genomic_DNA"/>
</dbReference>
<proteinExistence type="inferred from homology"/>
<dbReference type="NCBIfam" id="NF008137">
    <property type="entry name" value="PRK10885.1"/>
    <property type="match status" value="1"/>
</dbReference>
<dbReference type="Pfam" id="PF01743">
    <property type="entry name" value="PolyA_pol"/>
    <property type="match status" value="1"/>
</dbReference>
<evidence type="ECO:0000256" key="5">
    <source>
        <dbReference type="ARBA" id="ARBA00022723"/>
    </source>
</evidence>
<feature type="binding site" evidence="12">
    <location>
        <position position="31"/>
    </location>
    <ligand>
        <name>Mg(2+)</name>
        <dbReference type="ChEBI" id="CHEBI:18420"/>
    </ligand>
</feature>
<keyword evidence="12" id="KW-0511">Multifunctional enzyme</keyword>
<comment type="catalytic activity">
    <reaction evidence="12">
        <text>a tRNA with a 3' CCA end + 2 CTP + ATP = a tRNA with a 3' CCACCA end + 3 diphosphate</text>
        <dbReference type="Rhea" id="RHEA:76235"/>
        <dbReference type="Rhea" id="RHEA-COMP:10468"/>
        <dbReference type="Rhea" id="RHEA-COMP:18655"/>
        <dbReference type="ChEBI" id="CHEBI:30616"/>
        <dbReference type="ChEBI" id="CHEBI:33019"/>
        <dbReference type="ChEBI" id="CHEBI:37563"/>
        <dbReference type="ChEBI" id="CHEBI:83071"/>
        <dbReference type="ChEBI" id="CHEBI:195187"/>
    </reaction>
</comment>
<keyword evidence="11 12" id="KW-0694">RNA-binding</keyword>
<evidence type="ECO:0000256" key="12">
    <source>
        <dbReference type="HAMAP-Rule" id="MF_01261"/>
    </source>
</evidence>
<keyword evidence="3 12" id="KW-0819">tRNA processing</keyword>
<comment type="miscellaneous">
    <text evidence="12">A single active site specifically recognizes both ATP and CTP and is responsible for their addition.</text>
</comment>
<keyword evidence="2 12" id="KW-0808">Transferase</keyword>
<dbReference type="PANTHER" id="PTHR47545">
    <property type="entry name" value="MULTIFUNCTIONAL CCA PROTEIN"/>
    <property type="match status" value="1"/>
</dbReference>
<reference evidence="14 15" key="1">
    <citation type="submission" date="2024-04" db="EMBL/GenBank/DDBJ databases">
        <authorList>
            <person name="Cremers G."/>
        </authorList>
    </citation>
    <scope>NUCLEOTIDE SEQUENCE [LARGE SCALE GENOMIC DNA]</scope>
    <source>
        <strain evidence="14">MeCH1-AG</strain>
    </source>
</reference>
<feature type="domain" description="HD" evidence="13">
    <location>
        <begin position="236"/>
        <end position="337"/>
    </location>
</feature>
<feature type="binding site" evidence="12">
    <location>
        <position position="145"/>
    </location>
    <ligand>
        <name>CTP</name>
        <dbReference type="ChEBI" id="CHEBI:37563"/>
    </ligand>
</feature>
<evidence type="ECO:0000256" key="2">
    <source>
        <dbReference type="ARBA" id="ARBA00022679"/>
    </source>
</evidence>
<feature type="binding site" evidence="12">
    <location>
        <position position="19"/>
    </location>
    <ligand>
        <name>ATP</name>
        <dbReference type="ChEBI" id="CHEBI:30616"/>
    </ligand>
</feature>
<accession>A0ABM9NK00</accession>
<name>A0ABM9NK00_9GAMM</name>
<feature type="binding site" evidence="12">
    <location>
        <position position="99"/>
    </location>
    <ligand>
        <name>CTP</name>
        <dbReference type="ChEBI" id="CHEBI:37563"/>
    </ligand>
</feature>
<keyword evidence="7 12" id="KW-0692">RNA repair</keyword>
<feature type="binding site" evidence="12">
    <location>
        <position position="29"/>
    </location>
    <ligand>
        <name>Mg(2+)</name>
        <dbReference type="ChEBI" id="CHEBI:18420"/>
    </ligand>
</feature>
<dbReference type="InterPro" id="IPR006674">
    <property type="entry name" value="HD_domain"/>
</dbReference>
<evidence type="ECO:0000259" key="13">
    <source>
        <dbReference type="PROSITE" id="PS51831"/>
    </source>
</evidence>
<dbReference type="InterPro" id="IPR002646">
    <property type="entry name" value="PolA_pol_head_dom"/>
</dbReference>
<dbReference type="InterPro" id="IPR003607">
    <property type="entry name" value="HD/PDEase_dom"/>
</dbReference>
<evidence type="ECO:0000256" key="8">
    <source>
        <dbReference type="ARBA" id="ARBA00022801"/>
    </source>
</evidence>
<dbReference type="Pfam" id="PF01966">
    <property type="entry name" value="HD"/>
    <property type="match status" value="1"/>
</dbReference>
<keyword evidence="15" id="KW-1185">Reference proteome</keyword>
<keyword evidence="1 12" id="KW-0533">Nickel</keyword>
<feature type="binding site" evidence="12">
    <location>
        <position position="19"/>
    </location>
    <ligand>
        <name>CTP</name>
        <dbReference type="ChEBI" id="CHEBI:37563"/>
    </ligand>
</feature>
<sequence>MENCVESSMKAFLVGGAVRDTLLGLPVLERDWVVVGETPESMVAKGFRLVGRDFPVFLHPDTREEYALARTERKTAPGYRGFVVHAAPDVTLEQDLARRDLTINAMAMTGDGRLIDPYGGARDLAEKVLRHVSPAFTEDPVRLLRVARFAARLAPRGFRVAEETMRLMRRMVEAGEVDALVPERVFAELAKALAEPAPGAFFEVLRDCGALARLFPEIDRLFGVPQPAEHHPEIDAGLHSLLVLAQAARLSPDPRVRFAALTHDLGKGLTPPASWPHHHGHEKAGLSALHGLCDRLKAPNDFRRLAERVMRYHGLCHRALTLRAATVVDLLQRLDALHRAEELDAFLLACEADAKGRLGYENRPYPQGAWMRKARQAALAVPVEPLLAQGHRGGDLGRALRLARIAAVRALPRP</sequence>
<evidence type="ECO:0000256" key="6">
    <source>
        <dbReference type="ARBA" id="ARBA00022741"/>
    </source>
</evidence>
<comment type="cofactor">
    <cofactor evidence="12">
        <name>Ni(2+)</name>
        <dbReference type="ChEBI" id="CHEBI:49786"/>
    </cofactor>
    <text evidence="12">Nickel for phosphatase activity.</text>
</comment>
<evidence type="ECO:0000313" key="15">
    <source>
        <dbReference type="Proteomes" id="UP001497493"/>
    </source>
</evidence>
<dbReference type="InterPro" id="IPR032828">
    <property type="entry name" value="PolyA_RNA-bd"/>
</dbReference>
<dbReference type="Gene3D" id="1.10.3090.10">
    <property type="entry name" value="cca-adding enzyme, domain 2"/>
    <property type="match status" value="1"/>
</dbReference>
<keyword evidence="4 12" id="KW-0548">Nucleotidyltransferase</keyword>
<comment type="similarity">
    <text evidence="12">Belongs to the tRNA nucleotidyltransferase/poly(A) polymerase family. Bacterial CCA-adding enzyme type 1 subfamily.</text>
</comment>
<comment type="subunit">
    <text evidence="12">Monomer. Can also form homodimers and oligomers.</text>
</comment>
<keyword evidence="5 12" id="KW-0479">Metal-binding</keyword>
<evidence type="ECO:0000256" key="3">
    <source>
        <dbReference type="ARBA" id="ARBA00022694"/>
    </source>
</evidence>
<organism evidence="14 15">
    <name type="scientific">Candidatus Methylocalor cossyra</name>
    <dbReference type="NCBI Taxonomy" id="3108543"/>
    <lineage>
        <taxon>Bacteria</taxon>
        <taxon>Pseudomonadati</taxon>
        <taxon>Pseudomonadota</taxon>
        <taxon>Gammaproteobacteria</taxon>
        <taxon>Methylococcales</taxon>
        <taxon>Methylococcaceae</taxon>
        <taxon>Candidatus Methylocalor</taxon>
    </lineage>
</organism>
<dbReference type="EC" id="3.1.4.-" evidence="12"/>
<comment type="function">
    <text evidence="12">Catalyzes the addition and repair of the essential 3'-terminal CCA sequence in tRNAs without using a nucleic acid template. Adds these three nucleotides in the order of C, C, and A to the tRNA nucleotide-73, using CTP and ATP as substrates and producing inorganic pyrophosphate. tRNA 3'-terminal CCA addition is required both for tRNA processing and repair. Also involved in tRNA surveillance by mediating tandem CCA addition to generate a CCACCA at the 3' terminus of unstable tRNAs. While stable tRNAs receive only 3'-terminal CCA, unstable tRNAs are marked with CCACCA and rapidly degraded.</text>
</comment>
<dbReference type="EC" id="2.7.7.72" evidence="12"/>
<dbReference type="SUPFAM" id="SSF81301">
    <property type="entry name" value="Nucleotidyltransferase"/>
    <property type="match status" value="1"/>
</dbReference>
<feature type="binding site" evidence="12">
    <location>
        <position position="99"/>
    </location>
    <ligand>
        <name>ATP</name>
        <dbReference type="ChEBI" id="CHEBI:30616"/>
    </ligand>
</feature>
<dbReference type="EC" id="3.1.3.-" evidence="12"/>
<dbReference type="CDD" id="cd00077">
    <property type="entry name" value="HDc"/>
    <property type="match status" value="1"/>
</dbReference>
<evidence type="ECO:0000256" key="4">
    <source>
        <dbReference type="ARBA" id="ARBA00022695"/>
    </source>
</evidence>